<dbReference type="PROSITE" id="PS00113">
    <property type="entry name" value="ADENYLATE_KINASE"/>
    <property type="match status" value="1"/>
</dbReference>
<evidence type="ECO:0000313" key="9">
    <source>
        <dbReference type="Proteomes" id="UP000316770"/>
    </source>
</evidence>
<feature type="binding site" evidence="5">
    <location>
        <position position="172"/>
    </location>
    <ligand>
        <name>ATP</name>
        <dbReference type="ChEBI" id="CHEBI:30616"/>
    </ligand>
</feature>
<evidence type="ECO:0000256" key="1">
    <source>
        <dbReference type="ARBA" id="ARBA00022679"/>
    </source>
</evidence>
<evidence type="ECO:0000313" key="8">
    <source>
        <dbReference type="EMBL" id="QDV57268.1"/>
    </source>
</evidence>
<dbReference type="CDD" id="cd01428">
    <property type="entry name" value="ADK"/>
    <property type="match status" value="1"/>
</dbReference>
<keyword evidence="3 5" id="KW-0547">Nucleotide-binding</keyword>
<keyword evidence="1 5" id="KW-0808">Transferase</keyword>
<dbReference type="NCBIfam" id="NF001381">
    <property type="entry name" value="PRK00279.1-3"/>
    <property type="match status" value="1"/>
</dbReference>
<comment type="similarity">
    <text evidence="5 6">Belongs to the adenylate kinase family.</text>
</comment>
<feature type="binding site" evidence="5">
    <location>
        <position position="133"/>
    </location>
    <ligand>
        <name>AMP</name>
        <dbReference type="ChEBI" id="CHEBI:456215"/>
    </ligand>
</feature>
<comment type="domain">
    <text evidence="5">Consists of three domains, a large central CORE domain and two small peripheral domains, NMPbind and LID, which undergo movements during catalysis. The LID domain closes over the site of phosphoryl transfer upon ATP binding. Assembling and dissambling the active center during each catalytic cycle provides an effective means to prevent ATP hydrolysis.</text>
</comment>
<dbReference type="GO" id="GO:0005524">
    <property type="term" value="F:ATP binding"/>
    <property type="evidence" value="ECO:0007669"/>
    <property type="project" value="UniProtKB-UniRule"/>
</dbReference>
<dbReference type="EC" id="2.7.4.3" evidence="5 7"/>
<keyword evidence="5" id="KW-0963">Cytoplasm</keyword>
<dbReference type="InterPro" id="IPR033690">
    <property type="entry name" value="Adenylat_kinase_CS"/>
</dbReference>
<feature type="binding site" evidence="5">
    <location>
        <position position="92"/>
    </location>
    <ligand>
        <name>AMP</name>
        <dbReference type="ChEBI" id="CHEBI:456215"/>
    </ligand>
</feature>
<dbReference type="Proteomes" id="UP000316770">
    <property type="component" value="Chromosome"/>
</dbReference>
<evidence type="ECO:0000256" key="6">
    <source>
        <dbReference type="RuleBase" id="RU003330"/>
    </source>
</evidence>
<comment type="caution">
    <text evidence="5">Lacks conserved residue(s) required for the propagation of feature annotation.</text>
</comment>
<gene>
    <name evidence="8" type="primary">adk_2</name>
    <name evidence="5" type="synonym">adk</name>
    <name evidence="8" type="ORF">Mal33_32720</name>
</gene>
<dbReference type="Pfam" id="PF00406">
    <property type="entry name" value="ADK"/>
    <property type="match status" value="1"/>
</dbReference>
<dbReference type="AlphaFoldDB" id="A0A518IW01"/>
<feature type="binding site" evidence="5">
    <location>
        <begin position="10"/>
        <end position="15"/>
    </location>
    <ligand>
        <name>ATP</name>
        <dbReference type="ChEBI" id="CHEBI:30616"/>
    </ligand>
</feature>
<comment type="pathway">
    <text evidence="5">Purine metabolism; AMP biosynthesis via salvage pathway; AMP from ADP: step 1/1.</text>
</comment>
<dbReference type="NCBIfam" id="NF011105">
    <property type="entry name" value="PRK14532.1"/>
    <property type="match status" value="1"/>
</dbReference>
<organism evidence="8 9">
    <name type="scientific">Rosistilla oblonga</name>
    <dbReference type="NCBI Taxonomy" id="2527990"/>
    <lineage>
        <taxon>Bacteria</taxon>
        <taxon>Pseudomonadati</taxon>
        <taxon>Planctomycetota</taxon>
        <taxon>Planctomycetia</taxon>
        <taxon>Pirellulales</taxon>
        <taxon>Pirellulaceae</taxon>
        <taxon>Rosistilla</taxon>
    </lineage>
</organism>
<accession>A0A518IW01</accession>
<dbReference type="GO" id="GO:0005737">
    <property type="term" value="C:cytoplasm"/>
    <property type="evidence" value="ECO:0007669"/>
    <property type="project" value="UniProtKB-SubCell"/>
</dbReference>
<dbReference type="UniPathway" id="UPA00588">
    <property type="reaction ID" value="UER00649"/>
</dbReference>
<dbReference type="GO" id="GO:0004017">
    <property type="term" value="F:AMP kinase activity"/>
    <property type="evidence" value="ECO:0007669"/>
    <property type="project" value="UniProtKB-UniRule"/>
</dbReference>
<comment type="catalytic activity">
    <reaction evidence="5 7">
        <text>AMP + ATP = 2 ADP</text>
        <dbReference type="Rhea" id="RHEA:12973"/>
        <dbReference type="ChEBI" id="CHEBI:30616"/>
        <dbReference type="ChEBI" id="CHEBI:456215"/>
        <dbReference type="ChEBI" id="CHEBI:456216"/>
        <dbReference type="EC" id="2.7.4.3"/>
    </reaction>
</comment>
<dbReference type="InterPro" id="IPR000850">
    <property type="entry name" value="Adenylat/UMP-CMP_kin"/>
</dbReference>
<comment type="function">
    <text evidence="5">Catalyzes the reversible transfer of the terminal phosphate group between ATP and AMP. Plays an important role in cellular energy homeostasis and in adenine nucleotide metabolism.</text>
</comment>
<sequence length="196" mass="22225">MRIIFIGPPGAGKGTQCKQLVDHLSVPHLSTGDMLREIRGESSSLGKLVASYIDTGRLAPDFLVVRIVEEFLRREQCDSGCMFDGFPRTLLQAQLLGEQLASKNDRISMVLNLDVDEDALVQRLLKRAEIENRADDNAETIQQRLRVYHRQTSPLLDFYAQRGLVERIDGCQSPEAVFQQILDRVRARMELMRNAN</sequence>
<dbReference type="HAMAP" id="MF_00235">
    <property type="entry name" value="Adenylate_kinase_Adk"/>
    <property type="match status" value="1"/>
</dbReference>
<dbReference type="Gene3D" id="3.40.50.300">
    <property type="entry name" value="P-loop containing nucleotide triphosphate hydrolases"/>
    <property type="match status" value="1"/>
</dbReference>
<evidence type="ECO:0000256" key="4">
    <source>
        <dbReference type="ARBA" id="ARBA00022777"/>
    </source>
</evidence>
<reference evidence="8 9" key="1">
    <citation type="submission" date="2019-02" db="EMBL/GenBank/DDBJ databases">
        <title>Deep-cultivation of Planctomycetes and their phenomic and genomic characterization uncovers novel biology.</title>
        <authorList>
            <person name="Wiegand S."/>
            <person name="Jogler M."/>
            <person name="Boedeker C."/>
            <person name="Pinto D."/>
            <person name="Vollmers J."/>
            <person name="Rivas-Marin E."/>
            <person name="Kohn T."/>
            <person name="Peeters S.H."/>
            <person name="Heuer A."/>
            <person name="Rast P."/>
            <person name="Oberbeckmann S."/>
            <person name="Bunk B."/>
            <person name="Jeske O."/>
            <person name="Meyerdierks A."/>
            <person name="Storesund J.E."/>
            <person name="Kallscheuer N."/>
            <person name="Luecker S."/>
            <person name="Lage O.M."/>
            <person name="Pohl T."/>
            <person name="Merkel B.J."/>
            <person name="Hornburger P."/>
            <person name="Mueller R.-W."/>
            <person name="Bruemmer F."/>
            <person name="Labrenz M."/>
            <person name="Spormann A.M."/>
            <person name="Op den Camp H."/>
            <person name="Overmann J."/>
            <person name="Amann R."/>
            <person name="Jetten M.S.M."/>
            <person name="Mascher T."/>
            <person name="Medema M.H."/>
            <person name="Devos D.P."/>
            <person name="Kaster A.-K."/>
            <person name="Ovreas L."/>
            <person name="Rohde M."/>
            <person name="Galperin M.Y."/>
            <person name="Jogler C."/>
        </authorList>
    </citation>
    <scope>NUCLEOTIDE SEQUENCE [LARGE SCALE GENOMIC DNA]</scope>
    <source>
        <strain evidence="8 9">Mal33</strain>
    </source>
</reference>
<feature type="binding site" evidence="5">
    <location>
        <position position="36"/>
    </location>
    <ligand>
        <name>AMP</name>
        <dbReference type="ChEBI" id="CHEBI:456215"/>
    </ligand>
</feature>
<feature type="binding site" evidence="5">
    <location>
        <position position="127"/>
    </location>
    <ligand>
        <name>ATP</name>
        <dbReference type="ChEBI" id="CHEBI:30616"/>
    </ligand>
</feature>
<dbReference type="GO" id="GO:0044209">
    <property type="term" value="P:AMP salvage"/>
    <property type="evidence" value="ECO:0007669"/>
    <property type="project" value="UniProtKB-UniRule"/>
</dbReference>
<comment type="subcellular location">
    <subcellularLocation>
        <location evidence="5 7">Cytoplasm</location>
    </subcellularLocation>
</comment>
<keyword evidence="9" id="KW-1185">Reference proteome</keyword>
<keyword evidence="5 7" id="KW-0067">ATP-binding</keyword>
<feature type="region of interest" description="NMP" evidence="5">
    <location>
        <begin position="30"/>
        <end position="59"/>
    </location>
</feature>
<protein>
    <recommendedName>
        <fullName evidence="5 7">Adenylate kinase</fullName>
        <shortName evidence="5">AK</shortName>
        <ecNumber evidence="5 7">2.7.4.3</ecNumber>
    </recommendedName>
    <alternativeName>
        <fullName evidence="5">ATP-AMP transphosphorylase</fullName>
    </alternativeName>
    <alternativeName>
        <fullName evidence="5">ATP:AMP phosphotransferase</fullName>
    </alternativeName>
    <alternativeName>
        <fullName evidence="5">Adenylate monophosphate kinase</fullName>
    </alternativeName>
</protein>
<comment type="subunit">
    <text evidence="5 7">Monomer.</text>
</comment>
<feature type="binding site" evidence="5">
    <location>
        <position position="144"/>
    </location>
    <ligand>
        <name>AMP</name>
        <dbReference type="ChEBI" id="CHEBI:456215"/>
    </ligand>
</feature>
<evidence type="ECO:0000256" key="2">
    <source>
        <dbReference type="ARBA" id="ARBA00022727"/>
    </source>
</evidence>
<feature type="binding site" evidence="5">
    <location>
        <begin position="85"/>
        <end position="88"/>
    </location>
    <ligand>
        <name>AMP</name>
        <dbReference type="ChEBI" id="CHEBI:456215"/>
    </ligand>
</feature>
<feature type="binding site" evidence="5">
    <location>
        <position position="31"/>
    </location>
    <ligand>
        <name>AMP</name>
        <dbReference type="ChEBI" id="CHEBI:456215"/>
    </ligand>
</feature>
<proteinExistence type="inferred from homology"/>
<name>A0A518IW01_9BACT</name>
<evidence type="ECO:0000256" key="7">
    <source>
        <dbReference type="RuleBase" id="RU003331"/>
    </source>
</evidence>
<dbReference type="PRINTS" id="PR00094">
    <property type="entry name" value="ADENYLTKNASE"/>
</dbReference>
<dbReference type="PANTHER" id="PTHR23359">
    <property type="entry name" value="NUCLEOTIDE KINASE"/>
    <property type="match status" value="1"/>
</dbReference>
<dbReference type="EMBL" id="CP036318">
    <property type="protein sequence ID" value="QDV57268.1"/>
    <property type="molecule type" value="Genomic_DNA"/>
</dbReference>
<evidence type="ECO:0000256" key="3">
    <source>
        <dbReference type="ARBA" id="ARBA00022741"/>
    </source>
</evidence>
<dbReference type="RefSeq" id="WP_145286531.1">
    <property type="nucleotide sequence ID" value="NZ_CP036318.1"/>
</dbReference>
<dbReference type="SUPFAM" id="SSF52540">
    <property type="entry name" value="P-loop containing nucleoside triphosphate hydrolases"/>
    <property type="match status" value="1"/>
</dbReference>
<dbReference type="NCBIfam" id="NF011100">
    <property type="entry name" value="PRK14527.1"/>
    <property type="match status" value="1"/>
</dbReference>
<keyword evidence="2 5" id="KW-0545">Nucleotide biosynthesis</keyword>
<keyword evidence="4 5" id="KW-0418">Kinase</keyword>
<dbReference type="InterPro" id="IPR027417">
    <property type="entry name" value="P-loop_NTPase"/>
</dbReference>
<evidence type="ECO:0000256" key="5">
    <source>
        <dbReference type="HAMAP-Rule" id="MF_00235"/>
    </source>
</evidence>